<protein>
    <submittedName>
        <fullName evidence="1">Uncharacterized protein</fullName>
    </submittedName>
</protein>
<dbReference type="EMBL" id="JBJJXI010000032">
    <property type="protein sequence ID" value="KAL3403103.1"/>
    <property type="molecule type" value="Genomic_DNA"/>
</dbReference>
<evidence type="ECO:0000313" key="2">
    <source>
        <dbReference type="Proteomes" id="UP001627154"/>
    </source>
</evidence>
<gene>
    <name evidence="1" type="ORF">TKK_004233</name>
</gene>
<keyword evidence="2" id="KW-1185">Reference proteome</keyword>
<sequence>MHRRRNNAQDTIQILQATCVGFETELCLDYTTKLPQCSGALIAPYTLYAHNDSTRSSSNIIITNVGAAAMTA</sequence>
<reference evidence="1 2" key="1">
    <citation type="journal article" date="2024" name="bioRxiv">
        <title>A reference genome for Trichogramma kaykai: A tiny desert-dwelling parasitoid wasp with competing sex-ratio distorters.</title>
        <authorList>
            <person name="Culotta J."/>
            <person name="Lindsey A.R."/>
        </authorList>
    </citation>
    <scope>NUCLEOTIDE SEQUENCE [LARGE SCALE GENOMIC DNA]</scope>
    <source>
        <strain evidence="1 2">KSX58</strain>
    </source>
</reference>
<comment type="caution">
    <text evidence="1">The sequence shown here is derived from an EMBL/GenBank/DDBJ whole genome shotgun (WGS) entry which is preliminary data.</text>
</comment>
<evidence type="ECO:0000313" key="1">
    <source>
        <dbReference type="EMBL" id="KAL3403103.1"/>
    </source>
</evidence>
<dbReference type="Proteomes" id="UP001627154">
    <property type="component" value="Unassembled WGS sequence"/>
</dbReference>
<organism evidence="1 2">
    <name type="scientific">Trichogramma kaykai</name>
    <dbReference type="NCBI Taxonomy" id="54128"/>
    <lineage>
        <taxon>Eukaryota</taxon>
        <taxon>Metazoa</taxon>
        <taxon>Ecdysozoa</taxon>
        <taxon>Arthropoda</taxon>
        <taxon>Hexapoda</taxon>
        <taxon>Insecta</taxon>
        <taxon>Pterygota</taxon>
        <taxon>Neoptera</taxon>
        <taxon>Endopterygota</taxon>
        <taxon>Hymenoptera</taxon>
        <taxon>Apocrita</taxon>
        <taxon>Proctotrupomorpha</taxon>
        <taxon>Chalcidoidea</taxon>
        <taxon>Trichogrammatidae</taxon>
        <taxon>Trichogramma</taxon>
    </lineage>
</organism>
<accession>A0ABD2XCN2</accession>
<name>A0ABD2XCN2_9HYME</name>
<proteinExistence type="predicted"/>
<dbReference type="AlphaFoldDB" id="A0ABD2XCN2"/>